<comment type="cofactor">
    <cofactor evidence="1">
        <name>Mg(2+)</name>
        <dbReference type="ChEBI" id="CHEBI:18420"/>
    </cofactor>
</comment>
<dbReference type="PANTHER" id="PTHR11839">
    <property type="entry name" value="UDP/ADP-SUGAR PYROPHOSPHATASE"/>
    <property type="match status" value="1"/>
</dbReference>
<name>A0A9Y1BL69_9ARCH</name>
<dbReference type="Proteomes" id="UP001201020">
    <property type="component" value="Chromosome"/>
</dbReference>
<dbReference type="GO" id="GO:0016787">
    <property type="term" value="F:hydrolase activity"/>
    <property type="evidence" value="ECO:0007669"/>
    <property type="project" value="UniProtKB-KW"/>
</dbReference>
<dbReference type="PROSITE" id="PS51462">
    <property type="entry name" value="NUDIX"/>
    <property type="match status" value="1"/>
</dbReference>
<evidence type="ECO:0000256" key="2">
    <source>
        <dbReference type="ARBA" id="ARBA00022801"/>
    </source>
</evidence>
<dbReference type="AlphaFoldDB" id="A0A9Y1BL69"/>
<reference evidence="4" key="1">
    <citation type="journal article" date="2022" name="Nat. Microbiol.">
        <title>Unique mobile elements and scalable gene flow at the prokaryote-eukaryote boundary revealed by circularized Asgard archaea genomes.</title>
        <authorList>
            <person name="Wu F."/>
            <person name="Speth D.R."/>
            <person name="Philosof A."/>
            <person name="Cremiere A."/>
            <person name="Narayanan A."/>
            <person name="Barco R.A."/>
            <person name="Connon S.A."/>
            <person name="Amend J.P."/>
            <person name="Antoshechkin I.A."/>
            <person name="Orphan V.J."/>
        </authorList>
    </citation>
    <scope>NUCLEOTIDE SEQUENCE</scope>
    <source>
        <strain evidence="4">PM71</strain>
    </source>
</reference>
<feature type="domain" description="Nudix hydrolase" evidence="3">
    <location>
        <begin position="42"/>
        <end position="168"/>
    </location>
</feature>
<accession>A0A9Y1BL69</accession>
<dbReference type="CDD" id="cd03424">
    <property type="entry name" value="NUDIX_ADPRase_Nudt5_UGPPase_Nudt14"/>
    <property type="match status" value="1"/>
</dbReference>
<dbReference type="PANTHER" id="PTHR11839:SF18">
    <property type="entry name" value="NUDIX HYDROLASE DOMAIN-CONTAINING PROTEIN"/>
    <property type="match status" value="1"/>
</dbReference>
<dbReference type="Pfam" id="PF00293">
    <property type="entry name" value="NUDIX"/>
    <property type="match status" value="1"/>
</dbReference>
<dbReference type="GO" id="GO:0019693">
    <property type="term" value="P:ribose phosphate metabolic process"/>
    <property type="evidence" value="ECO:0007669"/>
    <property type="project" value="TreeGrafter"/>
</dbReference>
<protein>
    <submittedName>
        <fullName evidence="4">NUDIX hydrolase</fullName>
    </submittedName>
</protein>
<dbReference type="Gene3D" id="3.90.79.10">
    <property type="entry name" value="Nucleoside Triphosphate Pyrophosphohydrolase"/>
    <property type="match status" value="1"/>
</dbReference>
<dbReference type="EMBL" id="CP084166">
    <property type="protein sequence ID" value="UJG40294.1"/>
    <property type="molecule type" value="Genomic_DNA"/>
</dbReference>
<dbReference type="InterPro" id="IPR000086">
    <property type="entry name" value="NUDIX_hydrolase_dom"/>
</dbReference>
<evidence type="ECO:0000259" key="3">
    <source>
        <dbReference type="PROSITE" id="PS51462"/>
    </source>
</evidence>
<organism evidence="4">
    <name type="scientific">Candidatus Heimdallarchaeum aukensis</name>
    <dbReference type="NCBI Taxonomy" id="2876573"/>
    <lineage>
        <taxon>Archaea</taxon>
        <taxon>Promethearchaeati</taxon>
        <taxon>Candidatus Heimdallarchaeota</taxon>
        <taxon>Candidatus Heimdallarchaeia (ex Rinke et al. 2021) (nom. nud.)</taxon>
        <taxon>Candidatus Heimdallarchaeales</taxon>
        <taxon>Candidatus Heimdallarchaeaceae</taxon>
        <taxon>Candidatus Heimdallarchaeum</taxon>
    </lineage>
</organism>
<dbReference type="GO" id="GO:0006753">
    <property type="term" value="P:nucleoside phosphate metabolic process"/>
    <property type="evidence" value="ECO:0007669"/>
    <property type="project" value="TreeGrafter"/>
</dbReference>
<keyword evidence="2 4" id="KW-0378">Hydrolase</keyword>
<dbReference type="GO" id="GO:0005829">
    <property type="term" value="C:cytosol"/>
    <property type="evidence" value="ECO:0007669"/>
    <property type="project" value="TreeGrafter"/>
</dbReference>
<evidence type="ECO:0000256" key="1">
    <source>
        <dbReference type="ARBA" id="ARBA00001946"/>
    </source>
</evidence>
<dbReference type="InterPro" id="IPR015797">
    <property type="entry name" value="NUDIX_hydrolase-like_dom_sf"/>
</dbReference>
<dbReference type="SUPFAM" id="SSF55811">
    <property type="entry name" value="Nudix"/>
    <property type="match status" value="1"/>
</dbReference>
<evidence type="ECO:0000313" key="4">
    <source>
        <dbReference type="EMBL" id="UJG40294.1"/>
    </source>
</evidence>
<gene>
    <name evidence="4" type="ORF">K9W45_10690</name>
</gene>
<sequence length="178" mass="20597">MDISNWICINKNEVFSNNYLRVRNDKVQNPKGKEVEFSVVESKNFTATICMTKDEKIVMIKQYRYPWSSVSIEIPAGLIEPEEDPTLSAKREVREETGYKVLSIEPLLTWHPVAFSSSWGHLYFAIVEKEGNQKLDENEFIEVLELSKSEVEKMIQRNVIIHGATILGWYVAKTKKLL</sequence>
<proteinExistence type="predicted"/>